<keyword evidence="1" id="KW-0175">Coiled coil</keyword>
<dbReference type="Proteomes" id="UP000824120">
    <property type="component" value="Chromosome 7"/>
</dbReference>
<keyword evidence="3" id="KW-1185">Reference proteome</keyword>
<sequence length="123" mass="14464">MLFLFDLCFDDYGGISPWCYWSEATSKPIACAMRKGINMHPSLQRTLVQTAKTHKTEEKEVIETVAQHLVIHTIALSTLVYYITSNDQEIERKQKQLDELKQKAQELDQKLLEYQNRIRLLYE</sequence>
<dbReference type="EMBL" id="JACXVP010000007">
    <property type="protein sequence ID" value="KAG5597030.1"/>
    <property type="molecule type" value="Genomic_DNA"/>
</dbReference>
<proteinExistence type="predicted"/>
<reference evidence="2 3" key="1">
    <citation type="submission" date="2020-09" db="EMBL/GenBank/DDBJ databases">
        <title>De no assembly of potato wild relative species, Solanum commersonii.</title>
        <authorList>
            <person name="Cho K."/>
        </authorList>
    </citation>
    <scope>NUCLEOTIDE SEQUENCE [LARGE SCALE GENOMIC DNA]</scope>
    <source>
        <strain evidence="2">LZ3.2</strain>
        <tissue evidence="2">Leaf</tissue>
    </source>
</reference>
<name>A0A9J5YDG5_SOLCO</name>
<evidence type="ECO:0000256" key="1">
    <source>
        <dbReference type="SAM" id="Coils"/>
    </source>
</evidence>
<evidence type="ECO:0000313" key="2">
    <source>
        <dbReference type="EMBL" id="KAG5597030.1"/>
    </source>
</evidence>
<organism evidence="2 3">
    <name type="scientific">Solanum commersonii</name>
    <name type="common">Commerson's wild potato</name>
    <name type="synonym">Commerson's nightshade</name>
    <dbReference type="NCBI Taxonomy" id="4109"/>
    <lineage>
        <taxon>Eukaryota</taxon>
        <taxon>Viridiplantae</taxon>
        <taxon>Streptophyta</taxon>
        <taxon>Embryophyta</taxon>
        <taxon>Tracheophyta</taxon>
        <taxon>Spermatophyta</taxon>
        <taxon>Magnoliopsida</taxon>
        <taxon>eudicotyledons</taxon>
        <taxon>Gunneridae</taxon>
        <taxon>Pentapetalae</taxon>
        <taxon>asterids</taxon>
        <taxon>lamiids</taxon>
        <taxon>Solanales</taxon>
        <taxon>Solanaceae</taxon>
        <taxon>Solanoideae</taxon>
        <taxon>Solaneae</taxon>
        <taxon>Solanum</taxon>
    </lineage>
</organism>
<dbReference type="AlphaFoldDB" id="A0A9J5YDG5"/>
<accession>A0A9J5YDG5</accession>
<evidence type="ECO:0000313" key="3">
    <source>
        <dbReference type="Proteomes" id="UP000824120"/>
    </source>
</evidence>
<gene>
    <name evidence="2" type="ORF">H5410_038262</name>
</gene>
<comment type="caution">
    <text evidence="2">The sequence shown here is derived from an EMBL/GenBank/DDBJ whole genome shotgun (WGS) entry which is preliminary data.</text>
</comment>
<feature type="coiled-coil region" evidence="1">
    <location>
        <begin position="83"/>
        <end position="117"/>
    </location>
</feature>
<protein>
    <submittedName>
        <fullName evidence="2">Uncharacterized protein</fullName>
    </submittedName>
</protein>